<organism evidence="2 3">
    <name type="scientific">Sphaeroforma arctica JP610</name>
    <dbReference type="NCBI Taxonomy" id="667725"/>
    <lineage>
        <taxon>Eukaryota</taxon>
        <taxon>Ichthyosporea</taxon>
        <taxon>Ichthyophonida</taxon>
        <taxon>Sphaeroforma</taxon>
    </lineage>
</organism>
<keyword evidence="3" id="KW-1185">Reference proteome</keyword>
<keyword evidence="1" id="KW-0812">Transmembrane</keyword>
<gene>
    <name evidence="2" type="ORF">SARC_15850</name>
</gene>
<dbReference type="RefSeq" id="XP_014145513.1">
    <property type="nucleotide sequence ID" value="XM_014290038.1"/>
</dbReference>
<sequence>RCVPGGVLKVIEYAYHLRASRVTRISQPHLEALLFERNSLERKIECSEVPQKKALLESMLLLTNTRIEYLERELGRKHAWLSNLVFLLCLTVVMVLSVALVTRMVLYCLALITGWGDIDRRLPNQLREDTSR</sequence>
<evidence type="ECO:0000313" key="2">
    <source>
        <dbReference type="EMBL" id="KNC71611.1"/>
    </source>
</evidence>
<dbReference type="Proteomes" id="UP000054560">
    <property type="component" value="Unassembled WGS sequence"/>
</dbReference>
<proteinExistence type="predicted"/>
<protein>
    <submittedName>
        <fullName evidence="2">Uncharacterized protein</fullName>
    </submittedName>
</protein>
<feature type="non-terminal residue" evidence="2">
    <location>
        <position position="1"/>
    </location>
</feature>
<dbReference type="GeneID" id="25916354"/>
<keyword evidence="1" id="KW-0472">Membrane</keyword>
<dbReference type="AlphaFoldDB" id="A0A0L0F4U2"/>
<feature type="non-terminal residue" evidence="2">
    <location>
        <position position="132"/>
    </location>
</feature>
<keyword evidence="1" id="KW-1133">Transmembrane helix</keyword>
<accession>A0A0L0F4U2</accession>
<evidence type="ECO:0000256" key="1">
    <source>
        <dbReference type="SAM" id="Phobius"/>
    </source>
</evidence>
<name>A0A0L0F4U2_9EUKA</name>
<evidence type="ECO:0000313" key="3">
    <source>
        <dbReference type="Proteomes" id="UP000054560"/>
    </source>
</evidence>
<dbReference type="EMBL" id="KQ248461">
    <property type="protein sequence ID" value="KNC71611.1"/>
    <property type="molecule type" value="Genomic_DNA"/>
</dbReference>
<feature type="transmembrane region" description="Helical" evidence="1">
    <location>
        <begin position="84"/>
        <end position="112"/>
    </location>
</feature>
<reference evidence="2 3" key="1">
    <citation type="submission" date="2011-02" db="EMBL/GenBank/DDBJ databases">
        <title>The Genome Sequence of Sphaeroforma arctica JP610.</title>
        <authorList>
            <consortium name="The Broad Institute Genome Sequencing Platform"/>
            <person name="Russ C."/>
            <person name="Cuomo C."/>
            <person name="Young S.K."/>
            <person name="Zeng Q."/>
            <person name="Gargeya S."/>
            <person name="Alvarado L."/>
            <person name="Berlin A."/>
            <person name="Chapman S.B."/>
            <person name="Chen Z."/>
            <person name="Freedman E."/>
            <person name="Gellesch M."/>
            <person name="Goldberg J."/>
            <person name="Griggs A."/>
            <person name="Gujja S."/>
            <person name="Heilman E."/>
            <person name="Heiman D."/>
            <person name="Howarth C."/>
            <person name="Mehta T."/>
            <person name="Neiman D."/>
            <person name="Pearson M."/>
            <person name="Roberts A."/>
            <person name="Saif S."/>
            <person name="Shea T."/>
            <person name="Shenoy N."/>
            <person name="Sisk P."/>
            <person name="Stolte C."/>
            <person name="Sykes S."/>
            <person name="White J."/>
            <person name="Yandava C."/>
            <person name="Burger G."/>
            <person name="Gray M.W."/>
            <person name="Holland P.W.H."/>
            <person name="King N."/>
            <person name="Lang F.B.F."/>
            <person name="Roger A.J."/>
            <person name="Ruiz-Trillo I."/>
            <person name="Haas B."/>
            <person name="Nusbaum C."/>
            <person name="Birren B."/>
        </authorList>
    </citation>
    <scope>NUCLEOTIDE SEQUENCE [LARGE SCALE GENOMIC DNA]</scope>
    <source>
        <strain evidence="2 3">JP610</strain>
    </source>
</reference>